<dbReference type="InterPro" id="IPR007712">
    <property type="entry name" value="RelE/ParE_toxin"/>
</dbReference>
<sequence length="100" mass="11800">MRYEIDWRPNATEDMLLMFDYIAQNASPWDARNVSQRIFQSVERLREFPRLYAADPRYGDGVRRISVAGQNVLYRIDESELRIQILAIVGQRQQPRSIQA</sequence>
<dbReference type="InterPro" id="IPR035093">
    <property type="entry name" value="RelE/ParE_toxin_dom_sf"/>
</dbReference>
<dbReference type="EMBL" id="NSJE01000007">
    <property type="protein sequence ID" value="PAT43056.1"/>
    <property type="molecule type" value="Genomic_DNA"/>
</dbReference>
<dbReference type="AlphaFoldDB" id="A0A2A2AYZ4"/>
<dbReference type="Gene3D" id="3.30.2310.20">
    <property type="entry name" value="RelE-like"/>
    <property type="match status" value="1"/>
</dbReference>
<proteinExistence type="predicted"/>
<gene>
    <name evidence="2" type="ORF">CK621_05850</name>
</gene>
<accession>A0A2A2AYZ4</accession>
<name>A0A2A2AYZ4_9BURK</name>
<dbReference type="Pfam" id="PF05016">
    <property type="entry name" value="ParE_toxin"/>
    <property type="match status" value="1"/>
</dbReference>
<comment type="caution">
    <text evidence="2">The sequence shown here is derived from an EMBL/GenBank/DDBJ whole genome shotgun (WGS) entry which is preliminary data.</text>
</comment>
<evidence type="ECO:0000313" key="2">
    <source>
        <dbReference type="EMBL" id="PAT43056.1"/>
    </source>
</evidence>
<dbReference type="Proteomes" id="UP000218439">
    <property type="component" value="Unassembled WGS sequence"/>
</dbReference>
<dbReference type="RefSeq" id="WP_095551674.1">
    <property type="nucleotide sequence ID" value="NZ_NSJE01000007.1"/>
</dbReference>
<organism evidence="2 3">
    <name type="scientific">Vandammella animalimorsus</name>
    <dbReference type="NCBI Taxonomy" id="2029117"/>
    <lineage>
        <taxon>Bacteria</taxon>
        <taxon>Pseudomonadati</taxon>
        <taxon>Pseudomonadota</taxon>
        <taxon>Betaproteobacteria</taxon>
        <taxon>Burkholderiales</taxon>
        <taxon>Comamonadaceae</taxon>
        <taxon>Vandammella</taxon>
    </lineage>
</organism>
<keyword evidence="1" id="KW-1277">Toxin-antitoxin system</keyword>
<reference evidence="2 3" key="1">
    <citation type="submission" date="2017-08" db="EMBL/GenBank/DDBJ databases">
        <title>WGS of Clinical strains of the CDC Group NO-1 linked to zoonotic infections in humans.</title>
        <authorList>
            <person name="Bernier A.-M."/>
            <person name="Bernard K."/>
        </authorList>
    </citation>
    <scope>NUCLEOTIDE SEQUENCE [LARGE SCALE GENOMIC DNA]</scope>
    <source>
        <strain evidence="2 3">NML120219</strain>
    </source>
</reference>
<protein>
    <submittedName>
        <fullName evidence="2">Addiction module toxin RelE</fullName>
    </submittedName>
</protein>
<evidence type="ECO:0000256" key="1">
    <source>
        <dbReference type="ARBA" id="ARBA00022649"/>
    </source>
</evidence>
<dbReference type="SUPFAM" id="SSF143011">
    <property type="entry name" value="RelE-like"/>
    <property type="match status" value="1"/>
</dbReference>
<evidence type="ECO:0000313" key="3">
    <source>
        <dbReference type="Proteomes" id="UP000218439"/>
    </source>
</evidence>